<feature type="chain" id="PRO_5044515108" description="Dirigent protein" evidence="4">
    <location>
        <begin position="18"/>
        <end position="178"/>
    </location>
</feature>
<dbReference type="KEGG" id="bdi:100831097"/>
<protein>
    <recommendedName>
        <fullName evidence="4">Dirigent protein</fullName>
    </recommendedName>
</protein>
<evidence type="ECO:0000313" key="6">
    <source>
        <dbReference type="EnsemblPlants" id="PNT77215"/>
    </source>
</evidence>
<organism evidence="5">
    <name type="scientific">Brachypodium distachyon</name>
    <name type="common">Purple false brome</name>
    <name type="synonym">Trachynia distachya</name>
    <dbReference type="NCBI Taxonomy" id="15368"/>
    <lineage>
        <taxon>Eukaryota</taxon>
        <taxon>Viridiplantae</taxon>
        <taxon>Streptophyta</taxon>
        <taxon>Embryophyta</taxon>
        <taxon>Tracheophyta</taxon>
        <taxon>Spermatophyta</taxon>
        <taxon>Magnoliopsida</taxon>
        <taxon>Liliopsida</taxon>
        <taxon>Poales</taxon>
        <taxon>Poaceae</taxon>
        <taxon>BOP clade</taxon>
        <taxon>Pooideae</taxon>
        <taxon>Stipodae</taxon>
        <taxon>Brachypodieae</taxon>
        <taxon>Brachypodium</taxon>
    </lineage>
</organism>
<comment type="similarity">
    <text evidence="1 4">Belongs to the plant dirigent protein family.</text>
</comment>
<comment type="subunit">
    <text evidence="2 4">Homodimer.</text>
</comment>
<reference evidence="5" key="2">
    <citation type="submission" date="2017-06" db="EMBL/GenBank/DDBJ databases">
        <title>WGS assembly of Brachypodium distachyon.</title>
        <authorList>
            <consortium name="The International Brachypodium Initiative"/>
            <person name="Lucas S."/>
            <person name="Harmon-Smith M."/>
            <person name="Lail K."/>
            <person name="Tice H."/>
            <person name="Grimwood J."/>
            <person name="Bruce D."/>
            <person name="Barry K."/>
            <person name="Shu S."/>
            <person name="Lindquist E."/>
            <person name="Wang M."/>
            <person name="Pitluck S."/>
            <person name="Vogel J.P."/>
            <person name="Garvin D.F."/>
            <person name="Mockler T.C."/>
            <person name="Schmutz J."/>
            <person name="Rokhsar D."/>
            <person name="Bevan M.W."/>
        </authorList>
    </citation>
    <scope>NUCLEOTIDE SEQUENCE</scope>
    <source>
        <strain evidence="5">Bd21</strain>
    </source>
</reference>
<evidence type="ECO:0000256" key="2">
    <source>
        <dbReference type="ARBA" id="ARBA00011738"/>
    </source>
</evidence>
<dbReference type="PANTHER" id="PTHR21495">
    <property type="entry name" value="NUCLEOPORIN-RELATED"/>
    <property type="match status" value="1"/>
</dbReference>
<dbReference type="STRING" id="15368.A0A2K2DSF8"/>
<dbReference type="GeneID" id="100831097"/>
<accession>A0A2K2DSF8</accession>
<dbReference type="OrthoDB" id="1864232at2759"/>
<comment type="function">
    <text evidence="4">Dirigent proteins impart stereoselectivity on the phenoxy radical-coupling reaction, yielding optically active lignans from two molecules of coniferyl alcohol in the biosynthesis of lignans, flavonolignans, and alkaloids and thus plays a central role in plant secondary metabolism.</text>
</comment>
<dbReference type="InterPro" id="IPR004265">
    <property type="entry name" value="Dirigent"/>
</dbReference>
<dbReference type="ExpressionAtlas" id="A0A2K2DSF8">
    <property type="expression patterns" value="baseline"/>
</dbReference>
<keyword evidence="7" id="KW-1185">Reference proteome</keyword>
<dbReference type="InterPro" id="IPR044859">
    <property type="entry name" value="Allene_oxi_cyc_Dirigent"/>
</dbReference>
<reference evidence="5 6" key="1">
    <citation type="journal article" date="2010" name="Nature">
        <title>Genome sequencing and analysis of the model grass Brachypodium distachyon.</title>
        <authorList>
            <consortium name="International Brachypodium Initiative"/>
        </authorList>
    </citation>
    <scope>NUCLEOTIDE SEQUENCE [LARGE SCALE GENOMIC DNA]</scope>
    <source>
        <strain evidence="5">Bd21</strain>
        <strain evidence="6">cv. Bd21</strain>
    </source>
</reference>
<dbReference type="AlphaFoldDB" id="A0A2K2DSF8"/>
<dbReference type="Pfam" id="PF03018">
    <property type="entry name" value="Dirigent"/>
    <property type="match status" value="1"/>
</dbReference>
<feature type="signal peptide" evidence="4">
    <location>
        <begin position="1"/>
        <end position="17"/>
    </location>
</feature>
<name>A0A2K2DSF8_BRADI</name>
<sequence length="178" mass="18233">MPAVMLLLMAMIMQALAAAVDGGAMAGFEHLRMYMHDSYTGPSPSAVVVINGTGPIIPGSGGARFGMTVVMDDPLTDGPSPASSRLQLGRAQGFYVTATKADGPPAVLLSMNLLLTDGSTLAVTGRNAVLSPVRELAVVGGTGKFRMASGYVLLKTASWHGNDAVLQLDVFVRAGAAA</sequence>
<dbReference type="EMBL" id="CM000880">
    <property type="protein sequence ID" value="PNT77215.1"/>
    <property type="molecule type" value="Genomic_DNA"/>
</dbReference>
<dbReference type="GO" id="GO:0009699">
    <property type="term" value="P:phenylpropanoid biosynthetic process"/>
    <property type="evidence" value="ECO:0007669"/>
    <property type="project" value="UniProtKB-ARBA"/>
</dbReference>
<dbReference type="RefSeq" id="XP_003561512.2">
    <property type="nucleotide sequence ID" value="XM_003561464.3"/>
</dbReference>
<keyword evidence="4" id="KW-0732">Signal</keyword>
<reference evidence="6" key="3">
    <citation type="submission" date="2018-08" db="UniProtKB">
        <authorList>
            <consortium name="EnsemblPlants"/>
        </authorList>
    </citation>
    <scope>IDENTIFICATION</scope>
    <source>
        <strain evidence="6">cv. Bd21</strain>
    </source>
</reference>
<evidence type="ECO:0000256" key="4">
    <source>
        <dbReference type="RuleBase" id="RU363099"/>
    </source>
</evidence>
<keyword evidence="4" id="KW-0052">Apoplast</keyword>
<evidence type="ECO:0000256" key="1">
    <source>
        <dbReference type="ARBA" id="ARBA00010746"/>
    </source>
</evidence>
<proteinExistence type="inferred from homology"/>
<keyword evidence="3 4" id="KW-0964">Secreted</keyword>
<dbReference type="GO" id="GO:0048046">
    <property type="term" value="C:apoplast"/>
    <property type="evidence" value="ECO:0007669"/>
    <property type="project" value="UniProtKB-SubCell"/>
</dbReference>
<gene>
    <name evidence="6" type="primary">LOC100831097</name>
    <name evidence="5" type="ORF">BRADI_1g59390v3</name>
</gene>
<dbReference type="Proteomes" id="UP000008810">
    <property type="component" value="Chromosome 1"/>
</dbReference>
<dbReference type="Gramene" id="PNT77215">
    <property type="protein sequence ID" value="PNT77215"/>
    <property type="gene ID" value="BRADI_1g59390v3"/>
</dbReference>
<evidence type="ECO:0000313" key="5">
    <source>
        <dbReference type="EMBL" id="PNT77215.1"/>
    </source>
</evidence>
<evidence type="ECO:0000256" key="3">
    <source>
        <dbReference type="ARBA" id="ARBA00022525"/>
    </source>
</evidence>
<dbReference type="EnsemblPlants" id="PNT77215">
    <property type="protein sequence ID" value="PNT77215"/>
    <property type="gene ID" value="BRADI_1g59390v3"/>
</dbReference>
<comment type="subcellular location">
    <subcellularLocation>
        <location evidence="4">Secreted</location>
        <location evidence="4">Extracellular space</location>
        <location evidence="4">Apoplast</location>
    </subcellularLocation>
</comment>
<evidence type="ECO:0000313" key="7">
    <source>
        <dbReference type="Proteomes" id="UP000008810"/>
    </source>
</evidence>
<dbReference type="Gene3D" id="2.40.480.10">
    <property type="entry name" value="Allene oxide cyclase-like"/>
    <property type="match status" value="1"/>
</dbReference>